<name>A0A7J0A4E7_9BACE</name>
<dbReference type="Pfam" id="PF24880">
    <property type="entry name" value="DUF7738"/>
    <property type="match status" value="1"/>
</dbReference>
<evidence type="ECO:0000259" key="2">
    <source>
        <dbReference type="Pfam" id="PF14423"/>
    </source>
</evidence>
<dbReference type="Proteomes" id="UP000491181">
    <property type="component" value="Unassembled WGS sequence"/>
</dbReference>
<feature type="region of interest" description="Disordered" evidence="1">
    <location>
        <begin position="1000"/>
        <end position="1032"/>
    </location>
</feature>
<dbReference type="InterPro" id="IPR025675">
    <property type="entry name" value="Imm5"/>
</dbReference>
<organism evidence="4 5">
    <name type="scientific">Bacteroides acidifaciens</name>
    <dbReference type="NCBI Taxonomy" id="85831"/>
    <lineage>
        <taxon>Bacteria</taxon>
        <taxon>Pseudomonadati</taxon>
        <taxon>Bacteroidota</taxon>
        <taxon>Bacteroidia</taxon>
        <taxon>Bacteroidales</taxon>
        <taxon>Bacteroidaceae</taxon>
        <taxon>Bacteroides</taxon>
    </lineage>
</organism>
<comment type="caution">
    <text evidence="4">The sequence shown here is derived from an EMBL/GenBank/DDBJ whole genome shotgun (WGS) entry which is preliminary data.</text>
</comment>
<evidence type="ECO:0000256" key="1">
    <source>
        <dbReference type="SAM" id="MobiDB-lite"/>
    </source>
</evidence>
<dbReference type="InterPro" id="IPR056640">
    <property type="entry name" value="DUF7738"/>
</dbReference>
<evidence type="ECO:0000313" key="4">
    <source>
        <dbReference type="EMBL" id="GFH87187.1"/>
    </source>
</evidence>
<evidence type="ECO:0000313" key="5">
    <source>
        <dbReference type="Proteomes" id="UP000491181"/>
    </source>
</evidence>
<dbReference type="Pfam" id="PF14423">
    <property type="entry name" value="Imm5"/>
    <property type="match status" value="1"/>
</dbReference>
<feature type="domain" description="DUF7738" evidence="3">
    <location>
        <begin position="1036"/>
        <end position="1149"/>
    </location>
</feature>
<gene>
    <name evidence="4" type="ORF">IMSAGC001_02612</name>
</gene>
<evidence type="ECO:0000259" key="3">
    <source>
        <dbReference type="Pfam" id="PF24880"/>
    </source>
</evidence>
<feature type="domain" description="Immunity protein Imm5" evidence="2">
    <location>
        <begin position="5"/>
        <end position="180"/>
    </location>
</feature>
<proteinExistence type="predicted"/>
<reference evidence="4 5" key="1">
    <citation type="journal article" date="2020" name="Microbiome">
        <title>Single-cell genomics of uncultured bacteria reveals dietary fiber responders in the mouse gut microbiota.</title>
        <authorList>
            <person name="Chijiiwa R."/>
            <person name="Hosokawa M."/>
            <person name="Kogawa M."/>
            <person name="Nishikawa Y."/>
            <person name="Ide K."/>
            <person name="Sakanashi C."/>
            <person name="Takahashi K."/>
            <person name="Takeyama H."/>
        </authorList>
    </citation>
    <scope>NUCLEOTIDE SEQUENCE [LARGE SCALE GENOMIC DNA]</scope>
    <source>
        <strain evidence="4">IMSAGC_001</strain>
    </source>
</reference>
<dbReference type="EMBL" id="BLLS01000078">
    <property type="protein sequence ID" value="GFH87187.1"/>
    <property type="molecule type" value="Genomic_DNA"/>
</dbReference>
<evidence type="ECO:0008006" key="6">
    <source>
        <dbReference type="Google" id="ProtNLM"/>
    </source>
</evidence>
<protein>
    <recommendedName>
        <fullName evidence="6">Integrase</fullName>
    </recommendedName>
</protein>
<accession>A0A7J0A4E7</accession>
<sequence>MKESIKRLKEKLDQSSTGHLPLSLRVDLMKQIGDILSVQKILCECCKKACSFIGRQNKDNVQLLSRINDYLYRKKESVEDILKETEKLRLHVENNPTEIDTFVNWAIVMLGYTVYYNTVYMLEIEDYRGEDDGDFDPESWSPDFIGSAAYSGGSPFAQGDEGDTDKRREYWNWYLDMVLSIYENPMKEVIPFHTGSNKIPVPSECDNVLSDKIKRLNSALASYIHAPTDKKETDRMKIYTEDSELVRIVADVIQEYSCIPSTPSEKENYRITGIYNYDIVKFWYCVALLAQSSDACAIACLSELAHTLMEQGPGDLHVLYRILLLLPEQEHLHRLNQELASYYQKIIPGLESTKWLAKAGIPYPDIFEWSISFYFTSNGEMFFMPEHEAERKAWFILSVELFGPQTVYGDYTRFTSFRIHVSNRDNTIHGQWNEKDGYLLHDREWLMMDEHYTPEQLVILMHRLSSFDIRFSKVPTRIYASKGISRNAIQEWIRNEMVAYEHNQMEEICNQALGILKSEGDIGDTLNEIREKWSEGIPILKDKRFDEVVTQYSCFSHEMGIAALGQELTAYGYALYDLDGDEIYLLALLPQAEMSAFEEKCRKYGQYCSQFKQSRYDFGMKARTIKLRKQMPRERMEWPDDGIIYITRGFAGYFAYGEWRPDNVDEWQGTFVVDLRMTPLQPVKLKMKRIHSFIYSEELDFYAALYSTSWGEMPIGGKNPLEAEKWPRMCDLSVEGRYEFRWCGRYLCLGDVHSAIVHTMTERGVRYVSRIMLPEGMKYAPSFSTDGKGTLYIIMGEYSRSRIIRYDDKGNYTMMPFSMSDYDTFRDGSIPVPNTTHILLLRQYTARGNSGIWLESGLLDLDMATQRCRIAPLHTGDGSFNLREFHKEWVLVESDLNGNRTDYARLWNRKTNEVMRLRPGVLGDELFKSLHALPDGTIIVNTLDDVGDVLCRAEDFWNFLCTTSRPRKMGYWLNYPNSYPDTDYELPPLSEDTSLMLAPPFTESSSVHSPAKKTRPAGNNKDGSTEITDTRGSEGIEITEGLLKINGRQVSLPLSYTAMVHIFGKERIIFTHRTMQDDKGKTVQYDKRGFLVWDNAGVSAVRNEENAYNISAIYLWVTENKESVRNLPAPTGVFCGEIVVEGIRWNRKSGMAIRSGELEIMTSASEGYMEITFANSRDRRYTWQHYRDAMVENMQAAFMERNRLVNKSFGQQPEEAFTSAETCEIFLSHVVRALEAGYSMGRSVRYLKTSLLLPLTEAAIKCSEYGSVKASDMLSVYSGCVLLGYEKLNMKRFCETMAKKGIRDFVFDTLIRCCVPDWEVTEYTVFPKIKKWISSQVESGSITEAKAALKNISCISENILITDALITSTLKI</sequence>